<evidence type="ECO:0000313" key="6">
    <source>
        <dbReference type="Proteomes" id="UP000248326"/>
    </source>
</evidence>
<dbReference type="Gene3D" id="3.40.630.30">
    <property type="match status" value="1"/>
</dbReference>
<dbReference type="EMBL" id="QJSX01000003">
    <property type="protein sequence ID" value="PYE55452.1"/>
    <property type="molecule type" value="Genomic_DNA"/>
</dbReference>
<dbReference type="AlphaFoldDB" id="A0A318SFF9"/>
<protein>
    <submittedName>
        <fullName evidence="5">Ribosomal protein S18 acetylase RimI-like enzyme</fullName>
    </submittedName>
</protein>
<keyword evidence="2" id="KW-0808">Transferase</keyword>
<dbReference type="GO" id="GO:0005840">
    <property type="term" value="C:ribosome"/>
    <property type="evidence" value="ECO:0007669"/>
    <property type="project" value="UniProtKB-KW"/>
</dbReference>
<reference evidence="5 6" key="1">
    <citation type="submission" date="2018-06" db="EMBL/GenBank/DDBJ databases">
        <title>Genomic Encyclopedia of Type Strains, Phase IV (KMG-IV): sequencing the most valuable type-strain genomes for metagenomic binning, comparative biology and taxonomic classification.</title>
        <authorList>
            <person name="Goeker M."/>
        </authorList>
    </citation>
    <scope>NUCLEOTIDE SEQUENCE [LARGE SCALE GENOMIC DNA]</scope>
    <source>
        <strain evidence="5 6">DSM 18048</strain>
    </source>
</reference>
<dbReference type="PANTHER" id="PTHR10545:SF29">
    <property type="entry name" value="GH14572P-RELATED"/>
    <property type="match status" value="1"/>
</dbReference>
<evidence type="ECO:0000259" key="4">
    <source>
        <dbReference type="PROSITE" id="PS51186"/>
    </source>
</evidence>
<evidence type="ECO:0000256" key="3">
    <source>
        <dbReference type="ARBA" id="ARBA00023315"/>
    </source>
</evidence>
<gene>
    <name evidence="5" type="ORF">DES52_103285</name>
</gene>
<dbReference type="Proteomes" id="UP000248326">
    <property type="component" value="Unassembled WGS sequence"/>
</dbReference>
<dbReference type="SUPFAM" id="SSF55729">
    <property type="entry name" value="Acyl-CoA N-acyltransferases (Nat)"/>
    <property type="match status" value="1"/>
</dbReference>
<organism evidence="5 6">
    <name type="scientific">Deinococcus yavapaiensis KR-236</name>
    <dbReference type="NCBI Taxonomy" id="694435"/>
    <lineage>
        <taxon>Bacteria</taxon>
        <taxon>Thermotogati</taxon>
        <taxon>Deinococcota</taxon>
        <taxon>Deinococci</taxon>
        <taxon>Deinococcales</taxon>
        <taxon>Deinococcaceae</taxon>
        <taxon>Deinococcus</taxon>
    </lineage>
</organism>
<keyword evidence="6" id="KW-1185">Reference proteome</keyword>
<keyword evidence="5" id="KW-0689">Ribosomal protein</keyword>
<name>A0A318SFF9_9DEIO</name>
<comment type="similarity">
    <text evidence="1">Belongs to the acetyltransferase family.</text>
</comment>
<dbReference type="InterPro" id="IPR000182">
    <property type="entry name" value="GNAT_dom"/>
</dbReference>
<dbReference type="OrthoDB" id="9792929at2"/>
<dbReference type="RefSeq" id="WP_110885785.1">
    <property type="nucleotide sequence ID" value="NZ_QJSX01000003.1"/>
</dbReference>
<dbReference type="FunFam" id="3.40.630.30:FF:000064">
    <property type="entry name" value="GNAT family acetyltransferase"/>
    <property type="match status" value="1"/>
</dbReference>
<accession>A0A318SFF9</accession>
<dbReference type="PANTHER" id="PTHR10545">
    <property type="entry name" value="DIAMINE N-ACETYLTRANSFERASE"/>
    <property type="match status" value="1"/>
</dbReference>
<keyword evidence="3" id="KW-0012">Acyltransferase</keyword>
<dbReference type="Pfam" id="PF00583">
    <property type="entry name" value="Acetyltransf_1"/>
    <property type="match status" value="1"/>
</dbReference>
<evidence type="ECO:0000256" key="2">
    <source>
        <dbReference type="ARBA" id="ARBA00022679"/>
    </source>
</evidence>
<sequence length="166" mass="18193">MTTIVRHANEADVPHLLPLMRGLAAFEHYLDSFAVTEDVLVRRGFHSDPPDFHALVAEKAGEVVGTLVYYFVPFTATARPTLYIKELYVAEQARGEGVGEALMRAAAREAVRHACGAMRWAVAEWNAGGRRFYERLGAKANPVWIDYGLSGDALTTLAASSGEERA</sequence>
<dbReference type="InterPro" id="IPR016181">
    <property type="entry name" value="Acyl_CoA_acyltransferase"/>
</dbReference>
<proteinExistence type="inferred from homology"/>
<feature type="domain" description="N-acetyltransferase" evidence="4">
    <location>
        <begin position="3"/>
        <end position="160"/>
    </location>
</feature>
<dbReference type="InterPro" id="IPR051016">
    <property type="entry name" value="Diverse_Substrate_AcTransf"/>
</dbReference>
<dbReference type="CDD" id="cd04301">
    <property type="entry name" value="NAT_SF"/>
    <property type="match status" value="1"/>
</dbReference>
<dbReference type="GO" id="GO:0008080">
    <property type="term" value="F:N-acetyltransferase activity"/>
    <property type="evidence" value="ECO:0007669"/>
    <property type="project" value="TreeGrafter"/>
</dbReference>
<evidence type="ECO:0000256" key="1">
    <source>
        <dbReference type="ARBA" id="ARBA00008694"/>
    </source>
</evidence>
<keyword evidence="5" id="KW-0687">Ribonucleoprotein</keyword>
<comment type="caution">
    <text evidence="5">The sequence shown here is derived from an EMBL/GenBank/DDBJ whole genome shotgun (WGS) entry which is preliminary data.</text>
</comment>
<evidence type="ECO:0000313" key="5">
    <source>
        <dbReference type="EMBL" id="PYE55452.1"/>
    </source>
</evidence>
<dbReference type="PROSITE" id="PS51186">
    <property type="entry name" value="GNAT"/>
    <property type="match status" value="1"/>
</dbReference>